<evidence type="ECO:0000256" key="7">
    <source>
        <dbReference type="ARBA" id="ARBA00022679"/>
    </source>
</evidence>
<dbReference type="SUPFAM" id="SSF56752">
    <property type="entry name" value="D-aminoacid aminotransferase-like PLP-dependent enzymes"/>
    <property type="match status" value="1"/>
</dbReference>
<organism evidence="13 14">
    <name type="scientific">Bacillus smithii 7_3_47FAA</name>
    <dbReference type="NCBI Taxonomy" id="665952"/>
    <lineage>
        <taxon>Bacteria</taxon>
        <taxon>Bacillati</taxon>
        <taxon>Bacillota</taxon>
        <taxon>Bacilli</taxon>
        <taxon>Bacillales</taxon>
        <taxon>Bacillaceae</taxon>
        <taxon>Bacillus</taxon>
    </lineage>
</organism>
<evidence type="ECO:0000256" key="12">
    <source>
        <dbReference type="RuleBase" id="RU004520"/>
    </source>
</evidence>
<evidence type="ECO:0000256" key="2">
    <source>
        <dbReference type="ARBA" id="ARBA00009320"/>
    </source>
</evidence>
<dbReference type="HOGENOM" id="CLU_020844_4_1_9"/>
<evidence type="ECO:0000256" key="4">
    <source>
        <dbReference type="ARBA" id="ARBA00012874"/>
    </source>
</evidence>
<dbReference type="FunFam" id="3.20.10.10:FF:000002">
    <property type="entry name" value="D-alanine aminotransferase"/>
    <property type="match status" value="1"/>
</dbReference>
<comment type="function">
    <text evidence="12">Acts on the D-isomers of alanine, leucine, aspartate, glutamate, aminobutyrate, norvaline and asparagine. The enzyme transfers an amino group from a substrate D-amino acid to the pyridoxal phosphate cofactor to form pyridoxamine and an alpha-keto acid in the first half-reaction.</text>
</comment>
<evidence type="ECO:0000256" key="11">
    <source>
        <dbReference type="RuleBase" id="RU004516"/>
    </source>
</evidence>
<name>G9QQM6_9BACI</name>
<comment type="catalytic activity">
    <reaction evidence="9 12">
        <text>D-alanine + 2-oxoglutarate = D-glutamate + pyruvate</text>
        <dbReference type="Rhea" id="RHEA:15869"/>
        <dbReference type="ChEBI" id="CHEBI:15361"/>
        <dbReference type="ChEBI" id="CHEBI:16810"/>
        <dbReference type="ChEBI" id="CHEBI:29986"/>
        <dbReference type="ChEBI" id="CHEBI:57416"/>
        <dbReference type="EC" id="2.6.1.21"/>
    </reaction>
</comment>
<dbReference type="GO" id="GO:0047810">
    <property type="term" value="F:D-alanine-2-oxoglutarate aminotransferase activity"/>
    <property type="evidence" value="ECO:0007669"/>
    <property type="project" value="UniProtKB-EC"/>
</dbReference>
<accession>G9QQM6</accession>
<dbReference type="GO" id="GO:0030170">
    <property type="term" value="F:pyridoxal phosphate binding"/>
    <property type="evidence" value="ECO:0007669"/>
    <property type="project" value="InterPro"/>
</dbReference>
<comment type="subunit">
    <text evidence="3">Homodimer.</text>
</comment>
<dbReference type="RefSeq" id="WP_003355703.1">
    <property type="nucleotide sequence ID" value="NZ_JH414764.1"/>
</dbReference>
<dbReference type="Pfam" id="PF01063">
    <property type="entry name" value="Aminotran_4"/>
    <property type="match status" value="1"/>
</dbReference>
<evidence type="ECO:0000256" key="6">
    <source>
        <dbReference type="ARBA" id="ARBA00022576"/>
    </source>
</evidence>
<dbReference type="FunFam" id="3.30.470.10:FF:000009">
    <property type="entry name" value="D-alanine aminotransferase"/>
    <property type="match status" value="1"/>
</dbReference>
<evidence type="ECO:0000313" key="13">
    <source>
        <dbReference type="EMBL" id="EHL72702.1"/>
    </source>
</evidence>
<dbReference type="InterPro" id="IPR018300">
    <property type="entry name" value="Aminotrans_IV_CS"/>
</dbReference>
<gene>
    <name evidence="13" type="ORF">HMPREF1015_00593</name>
</gene>
<dbReference type="InterPro" id="IPR036038">
    <property type="entry name" value="Aminotransferase-like"/>
</dbReference>
<comment type="cofactor">
    <cofactor evidence="1 11">
        <name>pyridoxal 5'-phosphate</name>
        <dbReference type="ChEBI" id="CHEBI:597326"/>
    </cofactor>
</comment>
<dbReference type="Proteomes" id="UP000011747">
    <property type="component" value="Unassembled WGS sequence"/>
</dbReference>
<evidence type="ECO:0000256" key="8">
    <source>
        <dbReference type="ARBA" id="ARBA00022898"/>
    </source>
</evidence>
<dbReference type="NCBIfam" id="NF005209">
    <property type="entry name" value="PRK06680.1"/>
    <property type="match status" value="1"/>
</dbReference>
<keyword evidence="8 11" id="KW-0663">Pyridoxal phosphate</keyword>
<dbReference type="CDD" id="cd01558">
    <property type="entry name" value="D-AAT_like"/>
    <property type="match status" value="1"/>
</dbReference>
<dbReference type="PANTHER" id="PTHR42743:SF10">
    <property type="entry name" value="D-ALANINE AMINOTRANSFERASE"/>
    <property type="match status" value="1"/>
</dbReference>
<proteinExistence type="inferred from homology"/>
<dbReference type="GO" id="GO:0008652">
    <property type="term" value="P:amino acid biosynthetic process"/>
    <property type="evidence" value="ECO:0007669"/>
    <property type="project" value="UniProtKB-ARBA"/>
</dbReference>
<dbReference type="Gene3D" id="3.30.470.10">
    <property type="match status" value="1"/>
</dbReference>
<dbReference type="AlphaFoldDB" id="G9QQM6"/>
<dbReference type="PATRIC" id="fig|665952.3.peg.3535"/>
<keyword evidence="14" id="KW-1185">Reference proteome</keyword>
<dbReference type="InterPro" id="IPR005784">
    <property type="entry name" value="D_amino_transT"/>
</dbReference>
<dbReference type="Gene3D" id="3.20.10.10">
    <property type="entry name" value="D-amino Acid Aminotransferase, subunit A, domain 2"/>
    <property type="match status" value="1"/>
</dbReference>
<dbReference type="InterPro" id="IPR050571">
    <property type="entry name" value="Class-IV_PLP-Dep_Aminotrnsfr"/>
</dbReference>
<evidence type="ECO:0000256" key="10">
    <source>
        <dbReference type="RuleBase" id="RU004106"/>
    </source>
</evidence>
<evidence type="ECO:0000256" key="1">
    <source>
        <dbReference type="ARBA" id="ARBA00001933"/>
    </source>
</evidence>
<keyword evidence="6" id="KW-0032">Aminotransferase</keyword>
<dbReference type="InterPro" id="IPR043132">
    <property type="entry name" value="BCAT-like_C"/>
</dbReference>
<dbReference type="EC" id="2.6.1.21" evidence="4 12"/>
<dbReference type="InterPro" id="IPR043131">
    <property type="entry name" value="BCAT-like_N"/>
</dbReference>
<comment type="caution">
    <text evidence="13">The sequence shown here is derived from an EMBL/GenBank/DDBJ whole genome shotgun (WGS) entry which is preliminary data.</text>
</comment>
<evidence type="ECO:0000313" key="14">
    <source>
        <dbReference type="Proteomes" id="UP000011747"/>
    </source>
</evidence>
<evidence type="ECO:0000256" key="9">
    <source>
        <dbReference type="ARBA" id="ARBA00047911"/>
    </source>
</evidence>
<comment type="similarity">
    <text evidence="2 10">Belongs to the class-IV pyridoxal-phosphate-dependent aminotransferase family.</text>
</comment>
<dbReference type="EMBL" id="ACWF01000167">
    <property type="protein sequence ID" value="EHL72702.1"/>
    <property type="molecule type" value="Genomic_DNA"/>
</dbReference>
<dbReference type="PROSITE" id="PS00770">
    <property type="entry name" value="AA_TRANSFER_CLASS_4"/>
    <property type="match status" value="1"/>
</dbReference>
<dbReference type="NCBIfam" id="TIGR01121">
    <property type="entry name" value="D_amino_aminoT"/>
    <property type="match status" value="1"/>
</dbReference>
<dbReference type="PANTHER" id="PTHR42743">
    <property type="entry name" value="AMINO-ACID AMINOTRANSFERASE"/>
    <property type="match status" value="1"/>
</dbReference>
<keyword evidence="7" id="KW-0808">Transferase</keyword>
<dbReference type="GO" id="GO:0046416">
    <property type="term" value="P:D-amino acid metabolic process"/>
    <property type="evidence" value="ECO:0007669"/>
    <property type="project" value="InterPro"/>
</dbReference>
<dbReference type="GO" id="GO:0046394">
    <property type="term" value="P:carboxylic acid biosynthetic process"/>
    <property type="evidence" value="ECO:0007669"/>
    <property type="project" value="UniProtKB-ARBA"/>
</dbReference>
<evidence type="ECO:0000256" key="3">
    <source>
        <dbReference type="ARBA" id="ARBA00011738"/>
    </source>
</evidence>
<dbReference type="GO" id="GO:0005829">
    <property type="term" value="C:cytosol"/>
    <property type="evidence" value="ECO:0007669"/>
    <property type="project" value="TreeGrafter"/>
</dbReference>
<sequence length="286" mass="32007">MEWVLLNGEFFPRKEAKVDIEDRGYQFGDGIYEVIRVYHGKMFAVDQHLSRLQSSAEKIFLQNPYTNDEWKALLEELIDKNELDGGSVYLQLTRGASPRAHAFPDSSVLPVVVAYTKSFERPDKERKYGVKALFVEDIRWLRCDIKSLNLLGNLLAKQKAASEGCYEAVLHRGETVTEGASSNIFIVKNGVVQTHPANNLILNGITRQVVISLCQANSIQVDEKPFTKQELLQADEVFLTSTTSEVLPVVEVNEKPVADGKPGAVTLKIQELLEKEIEALSKITEG</sequence>
<protein>
    <recommendedName>
        <fullName evidence="5 12">D-alanine aminotransferase</fullName>
        <ecNumber evidence="4 12">2.6.1.21</ecNumber>
    </recommendedName>
</protein>
<evidence type="ECO:0000256" key="5">
    <source>
        <dbReference type="ARBA" id="ARBA00021779"/>
    </source>
</evidence>
<dbReference type="InterPro" id="IPR001544">
    <property type="entry name" value="Aminotrans_IV"/>
</dbReference>
<reference evidence="13 14" key="1">
    <citation type="submission" date="2011-09" db="EMBL/GenBank/DDBJ databases">
        <title>The Genome Sequence of Bacillus smithii 7_3_47FAA.</title>
        <authorList>
            <consortium name="The Broad Institute Genome Sequencing Platform"/>
            <person name="Earl A."/>
            <person name="Ward D."/>
            <person name="Feldgarden M."/>
            <person name="Gevers D."/>
            <person name="Daigneault M."/>
            <person name="Strauss J."/>
            <person name="Allen-Vercoe E."/>
            <person name="Young S.K."/>
            <person name="Zeng Q."/>
            <person name="Gargeya S."/>
            <person name="Fitzgerald M."/>
            <person name="Haas B."/>
            <person name="Abouelleil A."/>
            <person name="Alvarado L."/>
            <person name="Arachchi H.M."/>
            <person name="Berlin A."/>
            <person name="Brown A."/>
            <person name="Chapman S.B."/>
            <person name="Chen Z."/>
            <person name="Dunbar C."/>
            <person name="Freedman E."/>
            <person name="Gearin G."/>
            <person name="Goldberg J."/>
            <person name="Griggs A."/>
            <person name="Gujja S."/>
            <person name="Heiman D."/>
            <person name="Howarth C."/>
            <person name="Larson L."/>
            <person name="Lui A."/>
            <person name="MacDonald P.J.P."/>
            <person name="Montmayeur A."/>
            <person name="Murphy C."/>
            <person name="Neiman D."/>
            <person name="Pearson M."/>
            <person name="Priest M."/>
            <person name="Roberts A."/>
            <person name="Saif S."/>
            <person name="Shea T."/>
            <person name="Shenoy N."/>
            <person name="Sisk P."/>
            <person name="Stolte C."/>
            <person name="Sykes S."/>
            <person name="Wortman J."/>
            <person name="Nusbaum C."/>
            <person name="Birren B."/>
        </authorList>
    </citation>
    <scope>NUCLEOTIDE SEQUENCE [LARGE SCALE GENOMIC DNA]</scope>
    <source>
        <strain evidence="13 14">7_3_47FAA</strain>
    </source>
</reference>